<protein>
    <submittedName>
        <fullName evidence="2">Uncharacterized protein</fullName>
    </submittedName>
</protein>
<dbReference type="AlphaFoldDB" id="A0AAD7WF34"/>
<sequence>MEGRAGTHAAIRGTALCHRIASQEEATCHPALAFLFRSAPLSGFSTSSYSQRPQSAPADNSGSDRRASVPPPAFAPRICPSAPMTPECGPPAASQSPRAQSLPLCSWLPDRQRLRLHNA</sequence>
<evidence type="ECO:0000313" key="2">
    <source>
        <dbReference type="EMBL" id="KAJ8394766.1"/>
    </source>
</evidence>
<dbReference type="Proteomes" id="UP001221898">
    <property type="component" value="Unassembled WGS sequence"/>
</dbReference>
<reference evidence="2" key="1">
    <citation type="journal article" date="2023" name="Science">
        <title>Genome structures resolve the early diversification of teleost fishes.</title>
        <authorList>
            <person name="Parey E."/>
            <person name="Louis A."/>
            <person name="Montfort J."/>
            <person name="Bouchez O."/>
            <person name="Roques C."/>
            <person name="Iampietro C."/>
            <person name="Lluch J."/>
            <person name="Castinel A."/>
            <person name="Donnadieu C."/>
            <person name="Desvignes T."/>
            <person name="Floi Bucao C."/>
            <person name="Jouanno E."/>
            <person name="Wen M."/>
            <person name="Mejri S."/>
            <person name="Dirks R."/>
            <person name="Jansen H."/>
            <person name="Henkel C."/>
            <person name="Chen W.J."/>
            <person name="Zahm M."/>
            <person name="Cabau C."/>
            <person name="Klopp C."/>
            <person name="Thompson A.W."/>
            <person name="Robinson-Rechavi M."/>
            <person name="Braasch I."/>
            <person name="Lecointre G."/>
            <person name="Bobe J."/>
            <person name="Postlethwait J.H."/>
            <person name="Berthelot C."/>
            <person name="Roest Crollius H."/>
            <person name="Guiguen Y."/>
        </authorList>
    </citation>
    <scope>NUCLEOTIDE SEQUENCE</scope>
    <source>
        <strain evidence="2">NC1722</strain>
    </source>
</reference>
<name>A0AAD7WF34_9TELE</name>
<organism evidence="2 3">
    <name type="scientific">Aldrovandia affinis</name>
    <dbReference type="NCBI Taxonomy" id="143900"/>
    <lineage>
        <taxon>Eukaryota</taxon>
        <taxon>Metazoa</taxon>
        <taxon>Chordata</taxon>
        <taxon>Craniata</taxon>
        <taxon>Vertebrata</taxon>
        <taxon>Euteleostomi</taxon>
        <taxon>Actinopterygii</taxon>
        <taxon>Neopterygii</taxon>
        <taxon>Teleostei</taxon>
        <taxon>Notacanthiformes</taxon>
        <taxon>Halosauridae</taxon>
        <taxon>Aldrovandia</taxon>
    </lineage>
</organism>
<feature type="region of interest" description="Disordered" evidence="1">
    <location>
        <begin position="44"/>
        <end position="104"/>
    </location>
</feature>
<dbReference type="EMBL" id="JAINUG010000122">
    <property type="protein sequence ID" value="KAJ8394766.1"/>
    <property type="molecule type" value="Genomic_DNA"/>
</dbReference>
<accession>A0AAD7WF34</accession>
<feature type="compositionally biased region" description="Polar residues" evidence="1">
    <location>
        <begin position="44"/>
        <end position="61"/>
    </location>
</feature>
<keyword evidence="3" id="KW-1185">Reference proteome</keyword>
<proteinExistence type="predicted"/>
<evidence type="ECO:0000256" key="1">
    <source>
        <dbReference type="SAM" id="MobiDB-lite"/>
    </source>
</evidence>
<gene>
    <name evidence="2" type="ORF">AAFF_G00041210</name>
</gene>
<evidence type="ECO:0000313" key="3">
    <source>
        <dbReference type="Proteomes" id="UP001221898"/>
    </source>
</evidence>
<comment type="caution">
    <text evidence="2">The sequence shown here is derived from an EMBL/GenBank/DDBJ whole genome shotgun (WGS) entry which is preliminary data.</text>
</comment>